<keyword evidence="2" id="KW-0964">Secreted</keyword>
<feature type="compositionally biased region" description="Basic and acidic residues" evidence="4">
    <location>
        <begin position="901"/>
        <end position="910"/>
    </location>
</feature>
<feature type="compositionally biased region" description="Basic and acidic residues" evidence="4">
    <location>
        <begin position="1285"/>
        <end position="1297"/>
    </location>
</feature>
<feature type="compositionally biased region" description="Basic and acidic residues" evidence="4">
    <location>
        <begin position="880"/>
        <end position="893"/>
    </location>
</feature>
<feature type="region of interest" description="Disordered" evidence="4">
    <location>
        <begin position="2257"/>
        <end position="2291"/>
    </location>
</feature>
<dbReference type="GO" id="GO:0005576">
    <property type="term" value="C:extracellular region"/>
    <property type="evidence" value="ECO:0007669"/>
    <property type="project" value="UniProtKB-SubCell"/>
</dbReference>
<feature type="compositionally biased region" description="Low complexity" evidence="4">
    <location>
        <begin position="1101"/>
        <end position="1112"/>
    </location>
</feature>
<feature type="compositionally biased region" description="Basic and acidic residues" evidence="4">
    <location>
        <begin position="1480"/>
        <end position="1506"/>
    </location>
</feature>
<feature type="compositionally biased region" description="Low complexity" evidence="4">
    <location>
        <begin position="2259"/>
        <end position="2270"/>
    </location>
</feature>
<protein>
    <submittedName>
        <fullName evidence="7">Putative titin</fullName>
    </submittedName>
</protein>
<feature type="compositionally biased region" description="Basic and acidic residues" evidence="4">
    <location>
        <begin position="2214"/>
        <end position="2223"/>
    </location>
</feature>
<feature type="compositionally biased region" description="Basic and acidic residues" evidence="4">
    <location>
        <begin position="1007"/>
        <end position="1040"/>
    </location>
</feature>
<feature type="compositionally biased region" description="Basic and acidic residues" evidence="4">
    <location>
        <begin position="1321"/>
        <end position="1335"/>
    </location>
</feature>
<feature type="region of interest" description="Disordered" evidence="4">
    <location>
        <begin position="519"/>
        <end position="1122"/>
    </location>
</feature>
<feature type="compositionally biased region" description="Acidic residues" evidence="4">
    <location>
        <begin position="825"/>
        <end position="842"/>
    </location>
</feature>
<feature type="compositionally biased region" description="Polar residues" evidence="4">
    <location>
        <begin position="604"/>
        <end position="613"/>
    </location>
</feature>
<feature type="compositionally biased region" description="Low complexity" evidence="4">
    <location>
        <begin position="1813"/>
        <end position="1825"/>
    </location>
</feature>
<comment type="subcellular location">
    <subcellularLocation>
        <location evidence="1">Secreted</location>
    </subcellularLocation>
</comment>
<feature type="compositionally biased region" description="Basic and acidic residues" evidence="4">
    <location>
        <begin position="1635"/>
        <end position="1644"/>
    </location>
</feature>
<feature type="compositionally biased region" description="Polar residues" evidence="4">
    <location>
        <begin position="2086"/>
        <end position="2118"/>
    </location>
</feature>
<feature type="region of interest" description="Disordered" evidence="4">
    <location>
        <begin position="1550"/>
        <end position="1743"/>
    </location>
</feature>
<feature type="compositionally biased region" description="Basic and acidic residues" evidence="4">
    <location>
        <begin position="744"/>
        <end position="758"/>
    </location>
</feature>
<feature type="compositionally biased region" description="Polar residues" evidence="4">
    <location>
        <begin position="860"/>
        <end position="873"/>
    </location>
</feature>
<feature type="compositionally biased region" description="Basic and acidic residues" evidence="4">
    <location>
        <begin position="1867"/>
        <end position="1891"/>
    </location>
</feature>
<feature type="compositionally biased region" description="Basic and acidic residues" evidence="4">
    <location>
        <begin position="1357"/>
        <end position="1378"/>
    </location>
</feature>
<dbReference type="Gene3D" id="6.20.200.20">
    <property type="match status" value="1"/>
</dbReference>
<evidence type="ECO:0000313" key="7">
    <source>
        <dbReference type="EMBL" id="NOV49459.1"/>
    </source>
</evidence>
<feature type="compositionally biased region" description="Basic and acidic residues" evidence="4">
    <location>
        <begin position="694"/>
        <end position="717"/>
    </location>
</feature>
<feature type="compositionally biased region" description="Basic and acidic residues" evidence="4">
    <location>
        <begin position="1441"/>
        <end position="1460"/>
    </location>
</feature>
<dbReference type="EMBL" id="GIIL01005733">
    <property type="protein sequence ID" value="NOV49459.1"/>
    <property type="molecule type" value="Transcribed_RNA"/>
</dbReference>
<evidence type="ECO:0000256" key="1">
    <source>
        <dbReference type="ARBA" id="ARBA00004613"/>
    </source>
</evidence>
<feature type="compositionally biased region" description="Basic and acidic residues" evidence="4">
    <location>
        <begin position="2231"/>
        <end position="2241"/>
    </location>
</feature>
<feature type="compositionally biased region" description="Polar residues" evidence="4">
    <location>
        <begin position="662"/>
        <end position="675"/>
    </location>
</feature>
<evidence type="ECO:0000256" key="2">
    <source>
        <dbReference type="ARBA" id="ARBA00022525"/>
    </source>
</evidence>
<feature type="signal peptide" evidence="5">
    <location>
        <begin position="1"/>
        <end position="23"/>
    </location>
</feature>
<feature type="compositionally biased region" description="Basic and acidic residues" evidence="4">
    <location>
        <begin position="804"/>
        <end position="820"/>
    </location>
</feature>
<feature type="region of interest" description="Disordered" evidence="4">
    <location>
        <begin position="2056"/>
        <end position="2241"/>
    </location>
</feature>
<feature type="compositionally biased region" description="Low complexity" evidence="4">
    <location>
        <begin position="614"/>
        <end position="632"/>
    </location>
</feature>
<proteinExistence type="predicted"/>
<reference evidence="7" key="1">
    <citation type="submission" date="2020-03" db="EMBL/GenBank/DDBJ databases">
        <title>Transcriptomic Profiling of the Digestive Tract of the Rat Flea, Xenopsylla cheopis, Following Blood Feeding and Infection with Yersinia pestis.</title>
        <authorList>
            <person name="Bland D.M."/>
            <person name="Martens C.A."/>
            <person name="Virtaneva K."/>
            <person name="Kanakabandi K."/>
            <person name="Long D."/>
            <person name="Rosenke R."/>
            <person name="Saturday G.A."/>
            <person name="Hoyt F.H."/>
            <person name="Bruno D.P."/>
            <person name="Ribeiro J.M.C."/>
            <person name="Hinnebusch J."/>
        </authorList>
    </citation>
    <scope>NUCLEOTIDE SEQUENCE</scope>
</reference>
<feature type="compositionally biased region" description="Polar residues" evidence="4">
    <location>
        <begin position="572"/>
        <end position="586"/>
    </location>
</feature>
<feature type="compositionally biased region" description="Basic and acidic residues" evidence="4">
    <location>
        <begin position="2067"/>
        <end position="2084"/>
    </location>
</feature>
<dbReference type="SMART" id="SM00214">
    <property type="entry name" value="VWC"/>
    <property type="match status" value="5"/>
</dbReference>
<dbReference type="InterPro" id="IPR052424">
    <property type="entry name" value="Kielin_Chordin-BMP_Reg"/>
</dbReference>
<evidence type="ECO:0000256" key="3">
    <source>
        <dbReference type="ARBA" id="ARBA00022729"/>
    </source>
</evidence>
<dbReference type="InterPro" id="IPR001007">
    <property type="entry name" value="VWF_dom"/>
</dbReference>
<sequence>MQRLWRAHSSLLLILLFLRYSASAPAIEEDQAELDAYFGETSGCYYNYQHYEESDRIITNEPCLNCTCHNRMLMCYLRVCPFTKPIGLDCVIEKREDQCCPVITCPEVPVELMTSTVSSTDVGHLNTYGCSIKNKFYPDGARLPSNPHNPCELCYCIRNSTTCVMQECTLHVPGCTPIYKKGLCCPERYECDHDEELLQLDDTTTTVRPTPGYLLPTTTMSSISQSCMHNNEEYADGTLIITDKPCEHCYCMRGDIVCAVQECGTPLENEGKNCTALPPRVGQCCPDTYICDTLHDDDHTTQFADYSTHTVTQSSPSDHKYEMDQMTEEAPLLTTQASDGEIVDHAEKVSTEQYTETDNEIHPIDSHTEEDAQKDIVTKLPSESTTSKVLTIEKENEVDHEHDDSTAQDGMAMAGVVETDQQMHSESHVTYIPLELSTMKNVEATEQNVDKDQEDILKETDKDGQDELIQNRFENADKDKPESVTAQQEDKIIASSTLSSPTMLEDDKIQDADKFDSVENVDDSVSKPTADIVDQETKNITDAPLEEQGISSTEKGTQENDKQIVEMGIDTVEQQSASDTEATQPLPTEKDSMMVSEDMDKLNTESSDLDNNNESTKTPETEATSSPETPTEGAVESDKHDKIEIDKPLETSDSNETEDQSQADLESITTETSKIVPSEVAPTTDDQQVEEIDISTKESILDESIKPTPMEESKIEIDSINQDGLPESSESPIIEGDKSEDDFKEDKTEMKDEIEQKPITEQFDDSQSKDEQTSTFIPEKIAYDKPDYSTEQSMPDMRPTQIFESDKSFDKETSDLDNRISSDAAQDEQYNEVDTIKDEDADLNQRIVDASHQNEKDTETLQAPSTSEESVTSDVLEPAIHLDTKDSSDKPLTEEENIETNLKDTEKETSSEDIEDANNVVEPTGEIDTNEYATEKMQEEIVQSVTEQDKYIDSVDKEDSSNTETETEKQPTEALHYDKTSDAPHIQTEVVTEINIVQDEISEEDASDKSSGEDSKTTPTHIDDKNKDIQQKEPEVKLEENISDTTIGSVTKPEEDKLDTTHTELPQIQESEKPFEELHSESHKVDDATDQTHVKVTKPISQEQPSESSESSTADKVTPTIDTLQPIEEHTDKASQGVDDHLVIKTDKPFAETTVEFTEQEQGKEIEKDSPIHSIHIEEPSEEVKPIDEDKDKIMVDQETDIEIKPQQIDDTTGSGDEFITEADKNLEEKLPTTEIMKDENITPSDVESLPKEEEEDKLQDSKPLPEDIPNTEENIVIDSGNTQKPEDEIRPGDKLELNIISSTETFKTDAAGETQSAEHSTMKTDIIDDTKDTNIEPNQATEITPDSTSESIEISTNEKDVSGETTEKDISQDQKLELDEETNAINDEKPDLEHEKDTRTEGENITEEAGNKIESDSEKNLIDTNEQMIEKPGIEVSEGQTEKSNTESGKLSDKSSSTDKDEEDQNAIDGKPADNVLLDDEKPTESIETEITKDEEPASEDKHEAVVSQVMDVEQSSEQTTKHETADSVQDKIYSTAKPLLDIATTSEENIDVAMPEDDKLHITSSPLSDNLPIDTTEMIKHDDDTNLTSKPPMANEPGDATSESMEPTKSDDSESELTVKPTTDSLAPVEENLETKEEEKLYHSTAGPLSDTLLPNASTASPETDKTETESEGSYDEHPAADEDSAGSIESDKSEQSPSTSKPLLDVIESSDKTQDSSEDITADYNQTPTVPSDEKIDESEKTEINILHSTATTMLDNQASIDQHKDLSDTTQPDVNTELILDTSTDNDMVESDKSDMSDSHTTSRPMLDSSSSITSDMSSTEKSIDEKSNITADSSDKLHPSIDDDEGMSETEKYYTDQNIDGSHAEKPDIHKIQMDVDHSDEKEGESTKSTTSAYADMSDHQITENVEPNAPLSEDNIIHDAEDTTHEQEKEEFNQDDNDLVQYKPAAIPGEGSCLVEGVTYANNTSIPSNNKCQIGCFCLSSVIKCDAINCAPPPPNMVRCQPVYHGLDCCPTYACEGFEQVTLKSDSYMSDSLTTKSPNLIDNEIVDNISTAGPSQEAETEDNKPVMEIEPGHPEEPSKGMSTEGSSDESQTIQAGENTTPSAHIQSSQTVEENIEIDDRIIVESATTAKDDLSQDHFSTQTSTESSSANDDITQSHIDIAESENISADKDIKQDILPEIITEDSMKLDDADKLPSDHTTEHIAGITEDDKKLHSEDSSLAPDIPTKDDESNLDLNKDNINEISEFTTYKNILPTSTSPSPALSPEEHDKEEDINKTDEPVHEDEIMGGDDEVHHMPDTSHVADDHIEDMHKKPEDADLHVDHHVPEHDPFLQNHTLVDEPTVDDHFDQFPQSPYGQDYEDENEEQDAAFGPGTCRYGGKVYVSAQQIPRDDPCDFCFCFRSDIICLQQSCPPPIRGCHEEPISGFCCPRYECPVSMATVLNVSTTTTTTTTTLPPHFSHLAYNGAASKTGCQIGGHAYTVGEVVRSASGPCLHCICGGDGQMQCEPKACSPEPMLRQMIAAASSRRRR</sequence>
<feature type="compositionally biased region" description="Basic and acidic residues" evidence="4">
    <location>
        <begin position="2271"/>
        <end position="2291"/>
    </location>
</feature>
<dbReference type="PROSITE" id="PS50184">
    <property type="entry name" value="VWFC_2"/>
    <property type="match status" value="1"/>
</dbReference>
<feature type="chain" id="PRO_5026808477" evidence="5">
    <location>
        <begin position="24"/>
        <end position="2535"/>
    </location>
</feature>
<feature type="compositionally biased region" description="Basic and acidic residues" evidence="4">
    <location>
        <begin position="947"/>
        <end position="982"/>
    </location>
</feature>
<accession>A0A6M2DT12</accession>
<feature type="compositionally biased region" description="Basic and acidic residues" evidence="4">
    <location>
        <begin position="1665"/>
        <end position="1683"/>
    </location>
</feature>
<feature type="compositionally biased region" description="Basic and acidic residues" evidence="4">
    <location>
        <begin position="2190"/>
        <end position="2207"/>
    </location>
</feature>
<feature type="compositionally biased region" description="Basic and acidic residues" evidence="4">
    <location>
        <begin position="1225"/>
        <end position="1241"/>
    </location>
</feature>
<feature type="compositionally biased region" description="Basic and acidic residues" evidence="4">
    <location>
        <begin position="1521"/>
        <end position="1531"/>
    </location>
</feature>
<dbReference type="PANTHER" id="PTHR46698:SF3">
    <property type="entry name" value="TENECTIN ISOFORM 1-RELATED"/>
    <property type="match status" value="1"/>
</dbReference>
<feature type="compositionally biased region" description="Basic and acidic residues" evidence="4">
    <location>
        <begin position="1070"/>
        <end position="1093"/>
    </location>
</feature>
<feature type="domain" description="VWFC" evidence="6">
    <location>
        <begin position="225"/>
        <end position="292"/>
    </location>
</feature>
<evidence type="ECO:0000259" key="6">
    <source>
        <dbReference type="PROSITE" id="PS50184"/>
    </source>
</evidence>
<feature type="compositionally biased region" description="Basic and acidic residues" evidence="4">
    <location>
        <begin position="1387"/>
        <end position="1403"/>
    </location>
</feature>
<evidence type="ECO:0000256" key="5">
    <source>
        <dbReference type="SAM" id="SignalP"/>
    </source>
</evidence>
<feature type="compositionally biased region" description="Basic and acidic residues" evidence="4">
    <location>
        <begin position="2173"/>
        <end position="2182"/>
    </location>
</feature>
<name>A0A6M2DT12_XENCH</name>
<feature type="compositionally biased region" description="Basic and acidic residues" evidence="4">
    <location>
        <begin position="1052"/>
        <end position="1062"/>
    </location>
</feature>
<feature type="compositionally biased region" description="Basic and acidic residues" evidence="4">
    <location>
        <begin position="1410"/>
        <end position="1422"/>
    </location>
</feature>
<feature type="compositionally biased region" description="Low complexity" evidence="4">
    <location>
        <begin position="1342"/>
        <end position="1356"/>
    </location>
</feature>
<dbReference type="Gene3D" id="2.10.70.10">
    <property type="entry name" value="Complement Module, domain 1"/>
    <property type="match status" value="1"/>
</dbReference>
<feature type="region of interest" description="Disordered" evidence="4">
    <location>
        <begin position="1760"/>
        <end position="1903"/>
    </location>
</feature>
<evidence type="ECO:0000256" key="4">
    <source>
        <dbReference type="SAM" id="MobiDB-lite"/>
    </source>
</evidence>
<feature type="compositionally biased region" description="Polar residues" evidence="4">
    <location>
        <begin position="1655"/>
        <end position="1664"/>
    </location>
</feature>
<keyword evidence="3 5" id="KW-0732">Signal</keyword>
<feature type="compositionally biased region" description="Basic and acidic residues" evidence="4">
    <location>
        <begin position="636"/>
        <end position="650"/>
    </location>
</feature>
<feature type="compositionally biased region" description="Basic and acidic residues" evidence="4">
    <location>
        <begin position="588"/>
        <end position="603"/>
    </location>
</feature>
<dbReference type="SUPFAM" id="SSF57603">
    <property type="entry name" value="FnI-like domain"/>
    <property type="match status" value="6"/>
</dbReference>
<dbReference type="PANTHER" id="PTHR46698">
    <property type="entry name" value="CROSSVEINLESS 2"/>
    <property type="match status" value="1"/>
</dbReference>
<feature type="compositionally biased region" description="Polar residues" evidence="4">
    <location>
        <begin position="2142"/>
        <end position="2163"/>
    </location>
</feature>
<organism evidence="7">
    <name type="scientific">Xenopsylla cheopis</name>
    <name type="common">Oriental rat flea</name>
    <name type="synonym">Pulex cheopis</name>
    <dbReference type="NCBI Taxonomy" id="163159"/>
    <lineage>
        <taxon>Eukaryota</taxon>
        <taxon>Metazoa</taxon>
        <taxon>Ecdysozoa</taxon>
        <taxon>Arthropoda</taxon>
        <taxon>Hexapoda</taxon>
        <taxon>Insecta</taxon>
        <taxon>Pterygota</taxon>
        <taxon>Neoptera</taxon>
        <taxon>Endopterygota</taxon>
        <taxon>Siphonaptera</taxon>
        <taxon>Pulicidae</taxon>
        <taxon>Xenopsyllinae</taxon>
        <taxon>Xenopsylla</taxon>
    </lineage>
</organism>
<feature type="compositionally biased region" description="Basic and acidic residues" evidence="4">
    <location>
        <begin position="1826"/>
        <end position="1846"/>
    </location>
</feature>
<feature type="region of interest" description="Disordered" evidence="4">
    <location>
        <begin position="1225"/>
        <end position="1531"/>
    </location>
</feature>